<sequence length="96" mass="11316">MVGEELWTLSLVFDRTSALLQRNLTRVKWNVHHLTELQELIARQNRTYSHCVKDIRPGQNQATEKIVKFFVQLDDFLLRETFSFCSWEVKDTAAFG</sequence>
<comment type="caution">
    <text evidence="1">The sequence shown here is derived from an EMBL/GenBank/DDBJ whole genome shotgun (WGS) entry which is preliminary data.</text>
</comment>
<proteinExistence type="predicted"/>
<evidence type="ECO:0000313" key="2">
    <source>
        <dbReference type="Proteomes" id="UP001157502"/>
    </source>
</evidence>
<evidence type="ECO:0000313" key="1">
    <source>
        <dbReference type="EMBL" id="KAJ7992163.1"/>
    </source>
</evidence>
<name>A0ACC2FLI0_DALPE</name>
<gene>
    <name evidence="1" type="ORF">DPEC_G00275680</name>
</gene>
<reference evidence="1" key="1">
    <citation type="submission" date="2021-05" db="EMBL/GenBank/DDBJ databases">
        <authorList>
            <person name="Pan Q."/>
            <person name="Jouanno E."/>
            <person name="Zahm M."/>
            <person name="Klopp C."/>
            <person name="Cabau C."/>
            <person name="Louis A."/>
            <person name="Berthelot C."/>
            <person name="Parey E."/>
            <person name="Roest Crollius H."/>
            <person name="Montfort J."/>
            <person name="Robinson-Rechavi M."/>
            <person name="Bouchez O."/>
            <person name="Lampietro C."/>
            <person name="Lopez Roques C."/>
            <person name="Donnadieu C."/>
            <person name="Postlethwait J."/>
            <person name="Bobe J."/>
            <person name="Dillon D."/>
            <person name="Chandos A."/>
            <person name="von Hippel F."/>
            <person name="Guiguen Y."/>
        </authorList>
    </citation>
    <scope>NUCLEOTIDE SEQUENCE</scope>
    <source>
        <strain evidence="1">YG-Jan2019</strain>
    </source>
</reference>
<accession>A0ACC2FLI0</accession>
<dbReference type="Proteomes" id="UP001157502">
    <property type="component" value="Chromosome 25"/>
</dbReference>
<dbReference type="EMBL" id="CM055752">
    <property type="protein sequence ID" value="KAJ7992163.1"/>
    <property type="molecule type" value="Genomic_DNA"/>
</dbReference>
<keyword evidence="2" id="KW-1185">Reference proteome</keyword>
<organism evidence="1 2">
    <name type="scientific">Dallia pectoralis</name>
    <name type="common">Alaska blackfish</name>
    <dbReference type="NCBI Taxonomy" id="75939"/>
    <lineage>
        <taxon>Eukaryota</taxon>
        <taxon>Metazoa</taxon>
        <taxon>Chordata</taxon>
        <taxon>Craniata</taxon>
        <taxon>Vertebrata</taxon>
        <taxon>Euteleostomi</taxon>
        <taxon>Actinopterygii</taxon>
        <taxon>Neopterygii</taxon>
        <taxon>Teleostei</taxon>
        <taxon>Protacanthopterygii</taxon>
        <taxon>Esociformes</taxon>
        <taxon>Umbridae</taxon>
        <taxon>Dallia</taxon>
    </lineage>
</organism>
<protein>
    <submittedName>
        <fullName evidence="1">Uncharacterized protein</fullName>
    </submittedName>
</protein>